<evidence type="ECO:0000313" key="16">
    <source>
        <dbReference type="Proteomes" id="UP001206572"/>
    </source>
</evidence>
<dbReference type="PANTHER" id="PTHR45726">
    <property type="entry name" value="LEUKOTRIENE A-4 HYDROLASE"/>
    <property type="match status" value="1"/>
</dbReference>
<evidence type="ECO:0000256" key="9">
    <source>
        <dbReference type="ARBA" id="ARBA00022723"/>
    </source>
</evidence>
<evidence type="ECO:0000256" key="10">
    <source>
        <dbReference type="ARBA" id="ARBA00022801"/>
    </source>
</evidence>
<organism evidence="15 16">
    <name type="scientific">Massilia agri</name>
    <dbReference type="NCBI Taxonomy" id="1886785"/>
    <lineage>
        <taxon>Bacteria</taxon>
        <taxon>Pseudomonadati</taxon>
        <taxon>Pseudomonadota</taxon>
        <taxon>Betaproteobacteria</taxon>
        <taxon>Burkholderiales</taxon>
        <taxon>Oxalobacteraceae</taxon>
        <taxon>Telluria group</taxon>
        <taxon>Massilia</taxon>
    </lineage>
</organism>
<dbReference type="SUPFAM" id="SSF55486">
    <property type="entry name" value="Metalloproteases ('zincins'), catalytic domain"/>
    <property type="match status" value="1"/>
</dbReference>
<keyword evidence="12" id="KW-0482">Metalloprotease</keyword>
<dbReference type="InterPro" id="IPR014782">
    <property type="entry name" value="Peptidase_M1_dom"/>
</dbReference>
<proteinExistence type="inferred from homology"/>
<keyword evidence="13" id="KW-0732">Signal</keyword>
<dbReference type="EC" id="3.4.11.2" evidence="5"/>
<protein>
    <recommendedName>
        <fullName evidence="6">Aminopeptidase N</fullName>
        <ecNumber evidence="5">3.4.11.2</ecNumber>
    </recommendedName>
</protein>
<evidence type="ECO:0000256" key="11">
    <source>
        <dbReference type="ARBA" id="ARBA00022833"/>
    </source>
</evidence>
<gene>
    <name evidence="15" type="ORF">NX780_13550</name>
</gene>
<feature type="domain" description="Peptidase M1 membrane alanine aminopeptidase" evidence="14">
    <location>
        <begin position="298"/>
        <end position="473"/>
    </location>
</feature>
<dbReference type="EMBL" id="JANUHA010000008">
    <property type="protein sequence ID" value="MCS0597372.1"/>
    <property type="molecule type" value="Genomic_DNA"/>
</dbReference>
<keyword evidence="16" id="KW-1185">Reference proteome</keyword>
<evidence type="ECO:0000256" key="7">
    <source>
        <dbReference type="ARBA" id="ARBA00022490"/>
    </source>
</evidence>
<comment type="catalytic activity">
    <reaction evidence="1">
        <text>Release of an N-terminal amino acid, Xaa-|-Yaa- from a peptide, amide or arylamide. Xaa is preferably Ala, but may be most amino acids including Pro (slow action). When a terminal hydrophobic residue is followed by a prolyl residue, the two may be released as an intact Xaa-Pro dipeptide.</text>
        <dbReference type="EC" id="3.4.11.2"/>
    </reaction>
</comment>
<dbReference type="InterPro" id="IPR042097">
    <property type="entry name" value="Aminopeptidase_N-like_N_sf"/>
</dbReference>
<keyword evidence="8" id="KW-0645">Protease</keyword>
<comment type="similarity">
    <text evidence="4">Belongs to the peptidase M1 family.</text>
</comment>
<evidence type="ECO:0000256" key="2">
    <source>
        <dbReference type="ARBA" id="ARBA00001947"/>
    </source>
</evidence>
<evidence type="ECO:0000259" key="14">
    <source>
        <dbReference type="Pfam" id="PF01433"/>
    </source>
</evidence>
<keyword evidence="10" id="KW-0378">Hydrolase</keyword>
<dbReference type="Pfam" id="PF01433">
    <property type="entry name" value="Peptidase_M1"/>
    <property type="match status" value="1"/>
</dbReference>
<evidence type="ECO:0000313" key="15">
    <source>
        <dbReference type="EMBL" id="MCS0597372.1"/>
    </source>
</evidence>
<name>A0ABT2AM94_9BURK</name>
<dbReference type="Gene3D" id="1.10.390.10">
    <property type="entry name" value="Neutral Protease Domain 2"/>
    <property type="match status" value="1"/>
</dbReference>
<dbReference type="PROSITE" id="PS51257">
    <property type="entry name" value="PROKAR_LIPOPROTEIN"/>
    <property type="match status" value="1"/>
</dbReference>
<evidence type="ECO:0000256" key="12">
    <source>
        <dbReference type="ARBA" id="ARBA00023049"/>
    </source>
</evidence>
<feature type="signal peptide" evidence="13">
    <location>
        <begin position="1"/>
        <end position="18"/>
    </location>
</feature>
<dbReference type="Proteomes" id="UP001206572">
    <property type="component" value="Unassembled WGS sequence"/>
</dbReference>
<keyword evidence="7" id="KW-0963">Cytoplasm</keyword>
<dbReference type="InterPro" id="IPR001930">
    <property type="entry name" value="Peptidase_M1"/>
</dbReference>
<dbReference type="RefSeq" id="WP_258828394.1">
    <property type="nucleotide sequence ID" value="NZ_JANUHA010000008.1"/>
</dbReference>
<keyword evidence="11" id="KW-0862">Zinc</keyword>
<dbReference type="SUPFAM" id="SSF63737">
    <property type="entry name" value="Leukotriene A4 hydrolase N-terminal domain"/>
    <property type="match status" value="1"/>
</dbReference>
<evidence type="ECO:0000256" key="4">
    <source>
        <dbReference type="ARBA" id="ARBA00010136"/>
    </source>
</evidence>
<dbReference type="InterPro" id="IPR034015">
    <property type="entry name" value="M1_LTA4H"/>
</dbReference>
<dbReference type="PANTHER" id="PTHR45726:SF3">
    <property type="entry name" value="LEUKOTRIENE A-4 HYDROLASE"/>
    <property type="match status" value="1"/>
</dbReference>
<keyword evidence="9" id="KW-0479">Metal-binding</keyword>
<evidence type="ECO:0000256" key="13">
    <source>
        <dbReference type="SAM" id="SignalP"/>
    </source>
</evidence>
<dbReference type="PRINTS" id="PR00756">
    <property type="entry name" value="ALADIPTASE"/>
</dbReference>
<accession>A0ABT2AM94</accession>
<dbReference type="InterPro" id="IPR027268">
    <property type="entry name" value="Peptidase_M4/M1_CTD_sf"/>
</dbReference>
<comment type="caution">
    <text evidence="15">The sequence shown here is derived from an EMBL/GenBank/DDBJ whole genome shotgun (WGS) entry which is preliminary data.</text>
</comment>
<evidence type="ECO:0000256" key="3">
    <source>
        <dbReference type="ARBA" id="ARBA00004496"/>
    </source>
</evidence>
<sequence>MKKIAIATAASSLLAACATTTPPPALTSYTVDSGVARSPDQLALSFEKADLNIRVEPKTRSIQGDALLTFGTRQPVDRIELDLDRNLPIEAIEVDGQALAGGSWSNPEGRLTVRLPQRLEPGKQTTIRVRYRGTPHVARNAPWDGGFVWSQTPDGQPWVASAVQGEGCDLFWPCIDHPTGKPKQVDQHFTVPAPLVAAGAGVAMGMDEKDGWRTWHWSTRNPSTYGISINVGPYKLLEGNYASRYGNTVPLRFWYLPQNDKQAAELFKEFPQMLEFFERTIGPYPFGYEKMGVVETPHKGMEHQTINAYGNKYAKTQYGYDELLQHELAHEWFGNQLTNADWDDMWLHEGLGTYMQPLYMQYLRGQQAYFAELMAQRAGIQNKAPIVSGKPRTEGQVYSTERGGPGQDIYTKGALVMHTLRGVMGDEAFFRTVRTSVYGTPDPRPGNFEPRLGTTKEFMEIAKRESGRDLDWFFQAYLYQAALPDLQATRSGNTLNLAWKTEKDTPFPMPVEVRVGERIVNVPMTDGRGSVQLEEGAHYVLDPNSKILRREPHIERYQAYREEQRKKRSAAK</sequence>
<evidence type="ECO:0000256" key="6">
    <source>
        <dbReference type="ARBA" id="ARBA00015611"/>
    </source>
</evidence>
<feature type="chain" id="PRO_5045916592" description="Aminopeptidase N" evidence="13">
    <location>
        <begin position="19"/>
        <end position="572"/>
    </location>
</feature>
<dbReference type="CDD" id="cd09603">
    <property type="entry name" value="M1_APN_like"/>
    <property type="match status" value="1"/>
</dbReference>
<evidence type="ECO:0000256" key="8">
    <source>
        <dbReference type="ARBA" id="ARBA00022670"/>
    </source>
</evidence>
<evidence type="ECO:0000256" key="5">
    <source>
        <dbReference type="ARBA" id="ARBA00012564"/>
    </source>
</evidence>
<comment type="cofactor">
    <cofactor evidence="2">
        <name>Zn(2+)</name>
        <dbReference type="ChEBI" id="CHEBI:29105"/>
    </cofactor>
</comment>
<dbReference type="Gene3D" id="2.60.40.1730">
    <property type="entry name" value="tricorn interacting facor f3 domain"/>
    <property type="match status" value="1"/>
</dbReference>
<evidence type="ECO:0000256" key="1">
    <source>
        <dbReference type="ARBA" id="ARBA00000098"/>
    </source>
</evidence>
<comment type="subcellular location">
    <subcellularLocation>
        <location evidence="3">Cytoplasm</location>
    </subcellularLocation>
</comment>
<reference evidence="15 16" key="1">
    <citation type="submission" date="2022-08" db="EMBL/GenBank/DDBJ databases">
        <title>Reclassification of Massilia species as members of the genera Telluria, Duganella, Pseudoduganella, Mokoshia gen. nov. and Zemynaea gen. nov. using orthogonal and non-orthogonal genome-based approaches.</title>
        <authorList>
            <person name="Bowman J.P."/>
        </authorList>
    </citation>
    <scope>NUCLEOTIDE SEQUENCE [LARGE SCALE GENOMIC DNA]</scope>
    <source>
        <strain evidence="15 16">JCM 31661</strain>
    </source>
</reference>